<dbReference type="AlphaFoldDB" id="A0AAD9AP86"/>
<dbReference type="EMBL" id="JAQOWY010000094">
    <property type="protein sequence ID" value="KAK1851548.1"/>
    <property type="molecule type" value="Genomic_DNA"/>
</dbReference>
<feature type="region of interest" description="Disordered" evidence="1">
    <location>
        <begin position="38"/>
        <end position="63"/>
    </location>
</feature>
<dbReference type="Proteomes" id="UP001243330">
    <property type="component" value="Unassembled WGS sequence"/>
</dbReference>
<evidence type="ECO:0000256" key="1">
    <source>
        <dbReference type="SAM" id="MobiDB-lite"/>
    </source>
</evidence>
<sequence length="109" mass="11772">MLESRARRARWTVAQAVQAAALSRPGYGSLETPLAVQKLRASDTDSEEGPGDDHRHLQTGGNRVNFRCGSAGDQLHHKFGMAFMPGRASPGLQIRLEFVQTVSEPGNAS</sequence>
<reference evidence="2" key="1">
    <citation type="submission" date="2023-01" db="EMBL/GenBank/DDBJ databases">
        <title>Colletotrichum chrysophilum M932 genome sequence.</title>
        <authorList>
            <person name="Baroncelli R."/>
        </authorList>
    </citation>
    <scope>NUCLEOTIDE SEQUENCE</scope>
    <source>
        <strain evidence="2">M932</strain>
    </source>
</reference>
<comment type="caution">
    <text evidence="2">The sequence shown here is derived from an EMBL/GenBank/DDBJ whole genome shotgun (WGS) entry which is preliminary data.</text>
</comment>
<proteinExistence type="predicted"/>
<protein>
    <submittedName>
        <fullName evidence="2">Uncharacterized protein</fullName>
    </submittedName>
</protein>
<accession>A0AAD9AP86</accession>
<evidence type="ECO:0000313" key="3">
    <source>
        <dbReference type="Proteomes" id="UP001243330"/>
    </source>
</evidence>
<name>A0AAD9AP86_9PEZI</name>
<organism evidence="2 3">
    <name type="scientific">Colletotrichum chrysophilum</name>
    <dbReference type="NCBI Taxonomy" id="1836956"/>
    <lineage>
        <taxon>Eukaryota</taxon>
        <taxon>Fungi</taxon>
        <taxon>Dikarya</taxon>
        <taxon>Ascomycota</taxon>
        <taxon>Pezizomycotina</taxon>
        <taxon>Sordariomycetes</taxon>
        <taxon>Hypocreomycetidae</taxon>
        <taxon>Glomerellales</taxon>
        <taxon>Glomerellaceae</taxon>
        <taxon>Colletotrichum</taxon>
        <taxon>Colletotrichum gloeosporioides species complex</taxon>
    </lineage>
</organism>
<evidence type="ECO:0000313" key="2">
    <source>
        <dbReference type="EMBL" id="KAK1851548.1"/>
    </source>
</evidence>
<gene>
    <name evidence="2" type="ORF">CCHR01_05834</name>
</gene>
<keyword evidence="3" id="KW-1185">Reference proteome</keyword>